<accession>A0A917DFK5</accession>
<name>A0A917DFK5_9HYPH</name>
<feature type="transmembrane region" description="Helical" evidence="1">
    <location>
        <begin position="158"/>
        <end position="179"/>
    </location>
</feature>
<protein>
    <recommendedName>
        <fullName evidence="4">DUF998 domain-containing protein</fullName>
    </recommendedName>
</protein>
<feature type="transmembrane region" description="Helical" evidence="1">
    <location>
        <begin position="128"/>
        <end position="146"/>
    </location>
</feature>
<gene>
    <name evidence="2" type="ORF">GCM10011335_39100</name>
</gene>
<dbReference type="RefSeq" id="WP_188853902.1">
    <property type="nucleotide sequence ID" value="NZ_BMJJ01000010.1"/>
</dbReference>
<dbReference type="EMBL" id="BMJJ01000010">
    <property type="protein sequence ID" value="GGD32211.1"/>
    <property type="molecule type" value="Genomic_DNA"/>
</dbReference>
<sequence>MSCQELTPDSARTLPIRTGFHGTPTPALLPWIVGGLALAALAALSGSIAADVDQMRFFFDENGPIEILQAVCLALTAVIFAVAFLRSSGARALYCVAAFGAIVTATTRETPRCSSAFYDGGMCLTSTGKDWIVVLGAVLCLAALVWRRLNWRKVLHPVALRWVWPSFGVMAMLAGAEVAEHVVWMAMEESLELAAYLYLAAFALWFLYHSRQAPVAREAVPGSLTPPR</sequence>
<keyword evidence="1" id="KW-0472">Membrane</keyword>
<reference evidence="2" key="2">
    <citation type="submission" date="2020-09" db="EMBL/GenBank/DDBJ databases">
        <authorList>
            <person name="Sun Q."/>
            <person name="Zhou Y."/>
        </authorList>
    </citation>
    <scope>NUCLEOTIDE SEQUENCE</scope>
    <source>
        <strain evidence="2">CGMCC 1.15493</strain>
    </source>
</reference>
<evidence type="ECO:0000313" key="3">
    <source>
        <dbReference type="Proteomes" id="UP000613160"/>
    </source>
</evidence>
<comment type="caution">
    <text evidence="2">The sequence shown here is derived from an EMBL/GenBank/DDBJ whole genome shotgun (WGS) entry which is preliminary data.</text>
</comment>
<proteinExistence type="predicted"/>
<feature type="transmembrane region" description="Helical" evidence="1">
    <location>
        <begin position="27"/>
        <end position="47"/>
    </location>
</feature>
<dbReference type="Proteomes" id="UP000613160">
    <property type="component" value="Unassembled WGS sequence"/>
</dbReference>
<feature type="transmembrane region" description="Helical" evidence="1">
    <location>
        <begin position="191"/>
        <end position="208"/>
    </location>
</feature>
<organism evidence="2 3">
    <name type="scientific">Aureimonas glaciei</name>
    <dbReference type="NCBI Taxonomy" id="1776957"/>
    <lineage>
        <taxon>Bacteria</taxon>
        <taxon>Pseudomonadati</taxon>
        <taxon>Pseudomonadota</taxon>
        <taxon>Alphaproteobacteria</taxon>
        <taxon>Hyphomicrobiales</taxon>
        <taxon>Aurantimonadaceae</taxon>
        <taxon>Aureimonas</taxon>
    </lineage>
</organism>
<feature type="transmembrane region" description="Helical" evidence="1">
    <location>
        <begin position="67"/>
        <end position="85"/>
    </location>
</feature>
<evidence type="ECO:0008006" key="4">
    <source>
        <dbReference type="Google" id="ProtNLM"/>
    </source>
</evidence>
<feature type="transmembrane region" description="Helical" evidence="1">
    <location>
        <begin position="92"/>
        <end position="108"/>
    </location>
</feature>
<keyword evidence="3" id="KW-1185">Reference proteome</keyword>
<reference evidence="2" key="1">
    <citation type="journal article" date="2014" name="Int. J. Syst. Evol. Microbiol.">
        <title>Complete genome sequence of Corynebacterium casei LMG S-19264T (=DSM 44701T), isolated from a smear-ripened cheese.</title>
        <authorList>
            <consortium name="US DOE Joint Genome Institute (JGI-PGF)"/>
            <person name="Walter F."/>
            <person name="Albersmeier A."/>
            <person name="Kalinowski J."/>
            <person name="Ruckert C."/>
        </authorList>
    </citation>
    <scope>NUCLEOTIDE SEQUENCE</scope>
    <source>
        <strain evidence="2">CGMCC 1.15493</strain>
    </source>
</reference>
<keyword evidence="1" id="KW-0812">Transmembrane</keyword>
<dbReference type="AlphaFoldDB" id="A0A917DFK5"/>
<evidence type="ECO:0000256" key="1">
    <source>
        <dbReference type="SAM" id="Phobius"/>
    </source>
</evidence>
<evidence type="ECO:0000313" key="2">
    <source>
        <dbReference type="EMBL" id="GGD32211.1"/>
    </source>
</evidence>
<keyword evidence="1" id="KW-1133">Transmembrane helix</keyword>